<keyword evidence="4 8" id="KW-0812">Transmembrane</keyword>
<protein>
    <submittedName>
        <fullName evidence="10">Lysosome membrane protein 2-like</fullName>
    </submittedName>
</protein>
<keyword evidence="5 8" id="KW-1133">Transmembrane helix</keyword>
<evidence type="ECO:0000256" key="3">
    <source>
        <dbReference type="ARBA" id="ARBA00022475"/>
    </source>
</evidence>
<dbReference type="RefSeq" id="XP_017774425.1">
    <property type="nucleotide sequence ID" value="XM_017918936.1"/>
</dbReference>
<gene>
    <name evidence="10" type="primary">LOC108561129</name>
</gene>
<dbReference type="InterPro" id="IPR002159">
    <property type="entry name" value="CD36_fam"/>
</dbReference>
<evidence type="ECO:0000256" key="4">
    <source>
        <dbReference type="ARBA" id="ARBA00022692"/>
    </source>
</evidence>
<reference evidence="10" key="1">
    <citation type="submission" date="2025-08" db="UniProtKB">
        <authorList>
            <consortium name="RefSeq"/>
        </authorList>
    </citation>
    <scope>IDENTIFICATION</scope>
    <source>
        <tissue evidence="10">Whole Larva</tissue>
    </source>
</reference>
<evidence type="ECO:0000256" key="7">
    <source>
        <dbReference type="ARBA" id="ARBA00023180"/>
    </source>
</evidence>
<evidence type="ECO:0000256" key="8">
    <source>
        <dbReference type="SAM" id="Phobius"/>
    </source>
</evidence>
<dbReference type="PRINTS" id="PR01609">
    <property type="entry name" value="CD36FAMILY"/>
</dbReference>
<dbReference type="PANTHER" id="PTHR11923">
    <property type="entry name" value="SCAVENGER RECEPTOR CLASS B TYPE-1 SR-B1"/>
    <property type="match status" value="1"/>
</dbReference>
<evidence type="ECO:0000256" key="6">
    <source>
        <dbReference type="ARBA" id="ARBA00023136"/>
    </source>
</evidence>
<feature type="transmembrane region" description="Helical" evidence="8">
    <location>
        <begin position="55"/>
        <end position="75"/>
    </location>
</feature>
<dbReference type="Pfam" id="PF01130">
    <property type="entry name" value="CD36"/>
    <property type="match status" value="1"/>
</dbReference>
<evidence type="ECO:0000313" key="10">
    <source>
        <dbReference type="RefSeq" id="XP_017774425.1"/>
    </source>
</evidence>
<proteinExistence type="inferred from homology"/>
<dbReference type="GeneID" id="108561129"/>
<comment type="similarity">
    <text evidence="2">Belongs to the CD36 family.</text>
</comment>
<evidence type="ECO:0000313" key="9">
    <source>
        <dbReference type="Proteomes" id="UP000695000"/>
    </source>
</evidence>
<keyword evidence="7" id="KW-0325">Glycoprotein</keyword>
<dbReference type="PANTHER" id="PTHR11923:SF67">
    <property type="entry name" value="RE68569P"/>
    <property type="match status" value="1"/>
</dbReference>
<keyword evidence="3" id="KW-1003">Cell membrane</keyword>
<keyword evidence="9" id="KW-1185">Reference proteome</keyword>
<name>A0ABM1MIM5_NICVS</name>
<evidence type="ECO:0000256" key="2">
    <source>
        <dbReference type="ARBA" id="ARBA00010532"/>
    </source>
</evidence>
<accession>A0ABM1MIM5</accession>
<evidence type="ECO:0000256" key="5">
    <source>
        <dbReference type="ARBA" id="ARBA00022989"/>
    </source>
</evidence>
<feature type="transmembrane region" description="Helical" evidence="8">
    <location>
        <begin position="491"/>
        <end position="511"/>
    </location>
</feature>
<evidence type="ECO:0000256" key="1">
    <source>
        <dbReference type="ARBA" id="ARBA00004236"/>
    </source>
</evidence>
<sequence length="585" mass="67401">MKDAIGVWSRILGRSYSSVATRAFEHEEDNFVRNAQKNQKRNRDNNHLRKKYKSYFSIALVGLMFVFGGLFVLVANPYDVIFNWKITFSEGGEIFEIWRKPPVDLYLRVFLFNVTNREAFLSGKEKLKVQEVGPYVYREMMSHENITFNENGTVSAVPTHPLVWMPELSVGDHETDQLILPHIALLSIADVVSDKSYFTKLGLNLLIRQTDTHPLVQMSPKEFMFGYPSTLMTLGNKFLPGWINFEKLGLIDRMYNFEGDYETVYTGEEDSSLSGLLDTYNGSPQMPEWKGRCGYVRGASDGMKFQSHIKDNDTLLFFRKSMCRPQYLIKENETFASGLIGNVYRFPKNGMDNGKYDSENSCYCRDNKCLRSGLLDVRECYYGFPIALSYPHFLDSDQSIIDEVDGYVPDRQKHETYFVIQPKSGLPLDLAVRFQINMALGKIGSIAHVSRFDNMVLPLLWTEIRLYSLPDSMAMRFKMYLNVFPVMTTSIMWALFALGITFVLVAVVRYARRNGHRASTSKSFNWADDDVETERMDSKLTAYKKETMTNKELEVYFNSLVAPLNQELEQLNYEPFQDKSISGNH</sequence>
<comment type="subcellular location">
    <subcellularLocation>
        <location evidence="1">Cell membrane</location>
    </subcellularLocation>
</comment>
<dbReference type="Proteomes" id="UP000695000">
    <property type="component" value="Unplaced"/>
</dbReference>
<keyword evidence="6 8" id="KW-0472">Membrane</keyword>
<organism evidence="9 10">
    <name type="scientific">Nicrophorus vespilloides</name>
    <name type="common">Boreal carrion beetle</name>
    <dbReference type="NCBI Taxonomy" id="110193"/>
    <lineage>
        <taxon>Eukaryota</taxon>
        <taxon>Metazoa</taxon>
        <taxon>Ecdysozoa</taxon>
        <taxon>Arthropoda</taxon>
        <taxon>Hexapoda</taxon>
        <taxon>Insecta</taxon>
        <taxon>Pterygota</taxon>
        <taxon>Neoptera</taxon>
        <taxon>Endopterygota</taxon>
        <taxon>Coleoptera</taxon>
        <taxon>Polyphaga</taxon>
        <taxon>Staphyliniformia</taxon>
        <taxon>Silphidae</taxon>
        <taxon>Nicrophorinae</taxon>
        <taxon>Nicrophorus</taxon>
    </lineage>
</organism>